<feature type="non-terminal residue" evidence="4">
    <location>
        <position position="1"/>
    </location>
</feature>
<dbReference type="InterPro" id="IPR032567">
    <property type="entry name" value="RTL1-rel"/>
</dbReference>
<dbReference type="InterPro" id="IPR043502">
    <property type="entry name" value="DNA/RNA_pol_sf"/>
</dbReference>
<dbReference type="KEGG" id="mtm:MYCTH_2028839"/>
<dbReference type="AlphaFoldDB" id="G2QH93"/>
<reference evidence="4 5" key="1">
    <citation type="journal article" date="2011" name="Nat. Biotechnol.">
        <title>Comparative genomic analysis of the thermophilic biomass-degrading fungi Myceliophthora thermophila and Thielavia terrestris.</title>
        <authorList>
            <person name="Berka R.M."/>
            <person name="Grigoriev I.V."/>
            <person name="Otillar R."/>
            <person name="Salamov A."/>
            <person name="Grimwood J."/>
            <person name="Reid I."/>
            <person name="Ishmael N."/>
            <person name="John T."/>
            <person name="Darmond C."/>
            <person name="Moisan M.-C."/>
            <person name="Henrissat B."/>
            <person name="Coutinho P.M."/>
            <person name="Lombard V."/>
            <person name="Natvig D.O."/>
            <person name="Lindquist E."/>
            <person name="Schmutz J."/>
            <person name="Lucas S."/>
            <person name="Harris P."/>
            <person name="Powlowski J."/>
            <person name="Bellemare A."/>
            <person name="Taylor D."/>
            <person name="Butler G."/>
            <person name="de Vries R.P."/>
            <person name="Allijn I.E."/>
            <person name="van den Brink J."/>
            <person name="Ushinsky S."/>
            <person name="Storms R."/>
            <person name="Powell A.J."/>
            <person name="Paulsen I.T."/>
            <person name="Elbourne L.D.H."/>
            <person name="Baker S.E."/>
            <person name="Magnuson J."/>
            <person name="LaBoissiere S."/>
            <person name="Clutterbuck A.J."/>
            <person name="Martinez D."/>
            <person name="Wogulis M."/>
            <person name="de Leon A.L."/>
            <person name="Rey M.W."/>
            <person name="Tsang A."/>
        </authorList>
    </citation>
    <scope>NUCLEOTIDE SEQUENCE [LARGE SCALE GENOMIC DNA]</scope>
    <source>
        <strain evidence="5">ATCC 42464 / BCRC 31852 / DSM 1799</strain>
    </source>
</reference>
<feature type="non-terminal residue" evidence="4">
    <location>
        <position position="51"/>
    </location>
</feature>
<dbReference type="VEuPathDB" id="FungiDB:MYCTH_2028839"/>
<evidence type="ECO:0000256" key="1">
    <source>
        <dbReference type="ARBA" id="ARBA00004173"/>
    </source>
</evidence>
<protein>
    <submittedName>
        <fullName evidence="4">Uncharacterized protein</fullName>
    </submittedName>
</protein>
<dbReference type="SUPFAM" id="SSF56672">
    <property type="entry name" value="DNA/RNA polymerases"/>
    <property type="match status" value="1"/>
</dbReference>
<keyword evidence="2" id="KW-0496">Mitochondrion</keyword>
<dbReference type="PANTHER" id="PTHR15503">
    <property type="entry name" value="LDOC1 RELATED"/>
    <property type="match status" value="1"/>
</dbReference>
<evidence type="ECO:0000256" key="2">
    <source>
        <dbReference type="ARBA" id="ARBA00023128"/>
    </source>
</evidence>
<dbReference type="GO" id="GO:0005739">
    <property type="term" value="C:mitochondrion"/>
    <property type="evidence" value="ECO:0007669"/>
    <property type="project" value="UniProtKB-SubCell"/>
</dbReference>
<keyword evidence="5" id="KW-1185">Reference proteome</keyword>
<evidence type="ECO:0000313" key="5">
    <source>
        <dbReference type="Proteomes" id="UP000007322"/>
    </source>
</evidence>
<dbReference type="EMBL" id="CP003005">
    <property type="protein sequence ID" value="AEO58753.1"/>
    <property type="molecule type" value="Genomic_DNA"/>
</dbReference>
<gene>
    <name evidence="4" type="ORF">MYCTH_2028839</name>
</gene>
<sequence>LEENLRRGHICLSISLAGYLILFVPKKDRKLRLYVNYRQLNEQTMKNRYLL</sequence>
<evidence type="ECO:0000256" key="3">
    <source>
        <dbReference type="SAM" id="Phobius"/>
    </source>
</evidence>
<dbReference type="RefSeq" id="XP_003663998.1">
    <property type="nucleotide sequence ID" value="XM_003663950.1"/>
</dbReference>
<dbReference type="PANTHER" id="PTHR15503:SF22">
    <property type="entry name" value="TRANSPOSON TY3-I GAG POLYPROTEIN"/>
    <property type="match status" value="1"/>
</dbReference>
<dbReference type="Proteomes" id="UP000007322">
    <property type="component" value="Chromosome 4"/>
</dbReference>
<keyword evidence="3" id="KW-0472">Membrane</keyword>
<evidence type="ECO:0000313" key="4">
    <source>
        <dbReference type="EMBL" id="AEO58753.1"/>
    </source>
</evidence>
<dbReference type="OrthoDB" id="5152741at2759"/>
<dbReference type="GeneID" id="11513473"/>
<accession>G2QH93</accession>
<dbReference type="HOGENOM" id="CLU_000384_35_5_1"/>
<dbReference type="Gene3D" id="3.10.10.10">
    <property type="entry name" value="HIV Type 1 Reverse Transcriptase, subunit A, domain 1"/>
    <property type="match status" value="1"/>
</dbReference>
<dbReference type="InParanoid" id="G2QH93"/>
<organism evidence="4 5">
    <name type="scientific">Thermothelomyces thermophilus (strain ATCC 42464 / BCRC 31852 / DSM 1799)</name>
    <name type="common">Sporotrichum thermophile</name>
    <dbReference type="NCBI Taxonomy" id="573729"/>
    <lineage>
        <taxon>Eukaryota</taxon>
        <taxon>Fungi</taxon>
        <taxon>Dikarya</taxon>
        <taxon>Ascomycota</taxon>
        <taxon>Pezizomycotina</taxon>
        <taxon>Sordariomycetes</taxon>
        <taxon>Sordariomycetidae</taxon>
        <taxon>Sordariales</taxon>
        <taxon>Chaetomiaceae</taxon>
        <taxon>Thermothelomyces</taxon>
    </lineage>
</organism>
<proteinExistence type="predicted"/>
<keyword evidence="3" id="KW-1133">Transmembrane helix</keyword>
<comment type="subcellular location">
    <subcellularLocation>
        <location evidence="1">Mitochondrion</location>
    </subcellularLocation>
</comment>
<feature type="transmembrane region" description="Helical" evidence="3">
    <location>
        <begin position="6"/>
        <end position="24"/>
    </location>
</feature>
<name>G2QH93_THET4</name>
<keyword evidence="3" id="KW-0812">Transmembrane</keyword>